<dbReference type="CDD" id="cd00082">
    <property type="entry name" value="HisKA"/>
    <property type="match status" value="1"/>
</dbReference>
<name>A0A4R6ULJ3_9GAMM</name>
<evidence type="ECO:0000256" key="3">
    <source>
        <dbReference type="ARBA" id="ARBA00022553"/>
    </source>
</evidence>
<evidence type="ECO:0000256" key="7">
    <source>
        <dbReference type="PROSITE-ProRule" id="PRU00169"/>
    </source>
</evidence>
<evidence type="ECO:0000256" key="1">
    <source>
        <dbReference type="ARBA" id="ARBA00000085"/>
    </source>
</evidence>
<dbReference type="FunFam" id="3.30.565.10:FF:000010">
    <property type="entry name" value="Sensor histidine kinase RcsC"/>
    <property type="match status" value="1"/>
</dbReference>
<dbReference type="InterPro" id="IPR036890">
    <property type="entry name" value="HATPase_C_sf"/>
</dbReference>
<dbReference type="PROSITE" id="PS50109">
    <property type="entry name" value="HIS_KIN"/>
    <property type="match status" value="1"/>
</dbReference>
<evidence type="ECO:0000256" key="6">
    <source>
        <dbReference type="ARBA" id="ARBA00023012"/>
    </source>
</evidence>
<dbReference type="AlphaFoldDB" id="A0A4R6ULJ3"/>
<protein>
    <recommendedName>
        <fullName evidence="2">histidine kinase</fullName>
        <ecNumber evidence="2">2.7.13.3</ecNumber>
    </recommendedName>
</protein>
<comment type="caution">
    <text evidence="12">The sequence shown here is derived from an EMBL/GenBank/DDBJ whole genome shotgun (WGS) entry which is preliminary data.</text>
</comment>
<dbReference type="InterPro" id="IPR011006">
    <property type="entry name" value="CheY-like_superfamily"/>
</dbReference>
<dbReference type="SMART" id="SM00448">
    <property type="entry name" value="REC"/>
    <property type="match status" value="1"/>
</dbReference>
<dbReference type="SUPFAM" id="SSF55874">
    <property type="entry name" value="ATPase domain of HSP90 chaperone/DNA topoisomerase II/histidine kinase"/>
    <property type="match status" value="1"/>
</dbReference>
<dbReference type="Pfam" id="PF00072">
    <property type="entry name" value="Response_reg"/>
    <property type="match status" value="1"/>
</dbReference>
<feature type="transmembrane region" description="Helical" evidence="9">
    <location>
        <begin position="14"/>
        <end position="36"/>
    </location>
</feature>
<evidence type="ECO:0000259" key="10">
    <source>
        <dbReference type="PROSITE" id="PS50109"/>
    </source>
</evidence>
<dbReference type="InterPro" id="IPR004358">
    <property type="entry name" value="Sig_transdc_His_kin-like_C"/>
</dbReference>
<dbReference type="EMBL" id="SNYM01000010">
    <property type="protein sequence ID" value="TDQ47512.1"/>
    <property type="molecule type" value="Genomic_DNA"/>
</dbReference>
<dbReference type="CDD" id="cd16922">
    <property type="entry name" value="HATPase_EvgS-ArcB-TorS-like"/>
    <property type="match status" value="1"/>
</dbReference>
<evidence type="ECO:0000313" key="12">
    <source>
        <dbReference type="EMBL" id="TDQ47512.1"/>
    </source>
</evidence>
<feature type="transmembrane region" description="Helical" evidence="9">
    <location>
        <begin position="162"/>
        <end position="181"/>
    </location>
</feature>
<dbReference type="InterPro" id="IPR003594">
    <property type="entry name" value="HATPase_dom"/>
</dbReference>
<dbReference type="Gene3D" id="3.40.50.2300">
    <property type="match status" value="1"/>
</dbReference>
<proteinExistence type="predicted"/>
<dbReference type="GO" id="GO:0000155">
    <property type="term" value="F:phosphorelay sensor kinase activity"/>
    <property type="evidence" value="ECO:0007669"/>
    <property type="project" value="InterPro"/>
</dbReference>
<accession>A0A4R6ULJ3</accession>
<feature type="modified residue" description="4-aspartylphosphate" evidence="7">
    <location>
        <position position="581"/>
    </location>
</feature>
<dbReference type="Pfam" id="PF02518">
    <property type="entry name" value="HATPase_c"/>
    <property type="match status" value="1"/>
</dbReference>
<dbReference type="PANTHER" id="PTHR43047">
    <property type="entry name" value="TWO-COMPONENT HISTIDINE PROTEIN KINASE"/>
    <property type="match status" value="1"/>
</dbReference>
<dbReference type="RefSeq" id="WP_133591182.1">
    <property type="nucleotide sequence ID" value="NZ_CP037953.1"/>
</dbReference>
<dbReference type="PRINTS" id="PR00344">
    <property type="entry name" value="BCTRLSENSOR"/>
</dbReference>
<keyword evidence="4" id="KW-0808">Transferase</keyword>
<keyword evidence="8" id="KW-0175">Coiled coil</keyword>
<dbReference type="SMART" id="SM00388">
    <property type="entry name" value="HisKA"/>
    <property type="match status" value="1"/>
</dbReference>
<keyword evidence="6" id="KW-0902">Two-component regulatory system</keyword>
<dbReference type="Gene3D" id="3.30.565.10">
    <property type="entry name" value="Histidine kinase-like ATPase, C-terminal domain"/>
    <property type="match status" value="1"/>
</dbReference>
<evidence type="ECO:0000256" key="9">
    <source>
        <dbReference type="SAM" id="Phobius"/>
    </source>
</evidence>
<feature type="domain" description="Response regulatory" evidence="11">
    <location>
        <begin position="532"/>
        <end position="646"/>
    </location>
</feature>
<dbReference type="SUPFAM" id="SSF52172">
    <property type="entry name" value="CheY-like"/>
    <property type="match status" value="1"/>
</dbReference>
<sequence length="736" mass="82601">MTENRQRASLRWQLFVRLALLVLALIPMFGIVRYYFSENALTAEFKAKREGAAEVLAVSLREPLWDLDDFQVAEAVSAFSYMKELQAVKITETGASSYERVYLRMHPESPLEPAQSVIRTAIEANVQQPFKVMFRDAELANGVLYFSNDEFETRLRETMIELVIQMVLFSFIVLALIYLLLERFVGTPLMRLKKAVATGAEPDALANVTEQLPDNEIRTFAEHYSRVLNDLRNHQQHLTEMVLQRTRALSDSNEQLAAEIEQRSRMEQDLIAARQQAEQASEAKTYFLAHMSHELRTPLNGIIGYSQLLSQGTDSVQEMNEYVTNIGRCADHLLELINRILDLSKIEHGRMDVLVAPFALHRLLDDVVAVIQPRADSRHLALNQHRDEDVPAVVEGDAAKLRQVLINLLGNAVKFTEHGSITLEVRWLGEDIIEFAVRDTGVGISSRDMERIFEPFQQAGTLPQQWRQEGTGLGLSISRRLVQMMGGELIADSQEGKGSHFRFRIKMPASHLDLPAMDANSAVTLADGQSFKVMVVDDVSHNRDALTKQLMRMGFDVRAVDSGPAALDAMQQQPADLVFMDIRMPGMDGITCAREMRKRYADVRILAYTASVFDAEVNSEILSNFDDLILKPVDIGQVVGTLSKNLPVRFVSKTNRPSATVAPESGSVSQLTEAERAHLSSWLASGALTRIREFADGLRKETGDKAQLGETLYRLARAYDIEGLRRLLQVSDANES</sequence>
<organism evidence="12 13">
    <name type="scientific">Permianibacter aggregans</name>
    <dbReference type="NCBI Taxonomy" id="1510150"/>
    <lineage>
        <taxon>Bacteria</taxon>
        <taxon>Pseudomonadati</taxon>
        <taxon>Pseudomonadota</taxon>
        <taxon>Gammaproteobacteria</taxon>
        <taxon>Pseudomonadales</taxon>
        <taxon>Pseudomonadaceae</taxon>
        <taxon>Permianibacter</taxon>
    </lineage>
</organism>
<dbReference type="OrthoDB" id="9770795at2"/>
<evidence type="ECO:0000259" key="11">
    <source>
        <dbReference type="PROSITE" id="PS50110"/>
    </source>
</evidence>
<feature type="coiled-coil region" evidence="8">
    <location>
        <begin position="249"/>
        <end position="283"/>
    </location>
</feature>
<feature type="domain" description="Histidine kinase" evidence="10">
    <location>
        <begin position="290"/>
        <end position="509"/>
    </location>
</feature>
<dbReference type="SUPFAM" id="SSF47384">
    <property type="entry name" value="Homodimeric domain of signal transducing histidine kinase"/>
    <property type="match status" value="1"/>
</dbReference>
<keyword evidence="9" id="KW-0812">Transmembrane</keyword>
<dbReference type="Pfam" id="PF00512">
    <property type="entry name" value="HisKA"/>
    <property type="match status" value="1"/>
</dbReference>
<dbReference type="InterPro" id="IPR036097">
    <property type="entry name" value="HisK_dim/P_sf"/>
</dbReference>
<keyword evidence="3 7" id="KW-0597">Phosphoprotein</keyword>
<dbReference type="InterPro" id="IPR005467">
    <property type="entry name" value="His_kinase_dom"/>
</dbReference>
<evidence type="ECO:0000256" key="2">
    <source>
        <dbReference type="ARBA" id="ARBA00012438"/>
    </source>
</evidence>
<dbReference type="SMART" id="SM00387">
    <property type="entry name" value="HATPase_c"/>
    <property type="match status" value="1"/>
</dbReference>
<dbReference type="InterPro" id="IPR003661">
    <property type="entry name" value="HisK_dim/P_dom"/>
</dbReference>
<dbReference type="EC" id="2.7.13.3" evidence="2"/>
<reference evidence="12 13" key="1">
    <citation type="submission" date="2019-03" db="EMBL/GenBank/DDBJ databases">
        <title>Genomic Encyclopedia of Type Strains, Phase IV (KMG-IV): sequencing the most valuable type-strain genomes for metagenomic binning, comparative biology and taxonomic classification.</title>
        <authorList>
            <person name="Goeker M."/>
        </authorList>
    </citation>
    <scope>NUCLEOTIDE SEQUENCE [LARGE SCALE GENOMIC DNA]</scope>
    <source>
        <strain evidence="12 13">DSM 103792</strain>
    </source>
</reference>
<evidence type="ECO:0000256" key="4">
    <source>
        <dbReference type="ARBA" id="ARBA00022679"/>
    </source>
</evidence>
<dbReference type="Gene3D" id="1.10.287.130">
    <property type="match status" value="1"/>
</dbReference>
<keyword evidence="9" id="KW-1133">Transmembrane helix</keyword>
<dbReference type="PROSITE" id="PS50110">
    <property type="entry name" value="RESPONSE_REGULATORY"/>
    <property type="match status" value="1"/>
</dbReference>
<evidence type="ECO:0000313" key="13">
    <source>
        <dbReference type="Proteomes" id="UP000295375"/>
    </source>
</evidence>
<evidence type="ECO:0000256" key="5">
    <source>
        <dbReference type="ARBA" id="ARBA00022777"/>
    </source>
</evidence>
<comment type="catalytic activity">
    <reaction evidence="1">
        <text>ATP + protein L-histidine = ADP + protein N-phospho-L-histidine.</text>
        <dbReference type="EC" id="2.7.13.3"/>
    </reaction>
</comment>
<gene>
    <name evidence="12" type="ORF">EV696_110104</name>
</gene>
<evidence type="ECO:0000256" key="8">
    <source>
        <dbReference type="SAM" id="Coils"/>
    </source>
</evidence>
<keyword evidence="5 12" id="KW-0418">Kinase</keyword>
<dbReference type="CDD" id="cd17546">
    <property type="entry name" value="REC_hyHK_CKI1_RcsC-like"/>
    <property type="match status" value="1"/>
</dbReference>
<dbReference type="Proteomes" id="UP000295375">
    <property type="component" value="Unassembled WGS sequence"/>
</dbReference>
<keyword evidence="9" id="KW-0472">Membrane</keyword>
<dbReference type="InterPro" id="IPR001789">
    <property type="entry name" value="Sig_transdc_resp-reg_receiver"/>
</dbReference>
<keyword evidence="13" id="KW-1185">Reference proteome</keyword>